<proteinExistence type="predicted"/>
<dbReference type="GeneID" id="16605761"/>
<evidence type="ECO:0000313" key="3">
    <source>
        <dbReference type="Proteomes" id="UP000204584"/>
    </source>
</evidence>
<organism evidence="2 3">
    <name type="scientific">Pandoravirus salinus</name>
    <dbReference type="NCBI Taxonomy" id="1349410"/>
    <lineage>
        <taxon>Viruses</taxon>
        <taxon>Pandoravirus</taxon>
    </lineage>
</organism>
<evidence type="ECO:0000256" key="1">
    <source>
        <dbReference type="SAM" id="MobiDB-lite"/>
    </source>
</evidence>
<reference evidence="2 3" key="1">
    <citation type="journal article" date="2013" name="Science">
        <title>Pandoraviruses: amoeba viruses with genomes up to 2.5 Mb reaching that of parasitic eukaryotes.</title>
        <authorList>
            <person name="Philippe N."/>
            <person name="Legendre M."/>
            <person name="Doutre G."/>
            <person name="Coute Y."/>
            <person name="Poirot O."/>
            <person name="Lescot M."/>
            <person name="Arslan D."/>
            <person name="Seltzer V."/>
            <person name="Bertaux L."/>
            <person name="Bruley C."/>
            <person name="Garin J."/>
            <person name="Claverie J.M."/>
            <person name="Abergel C."/>
        </authorList>
    </citation>
    <scope>NUCLEOTIDE SEQUENCE [LARGE SCALE GENOMIC DNA]</scope>
</reference>
<dbReference type="RefSeq" id="YP_008437040.1">
    <property type="nucleotide sequence ID" value="NC_022098.1"/>
</dbReference>
<accession>S4VU16</accession>
<dbReference type="KEGG" id="vg:16605761"/>
<gene>
    <name evidence="2" type="ORF">psal_cds_337</name>
</gene>
<dbReference type="EMBL" id="KC977571">
    <property type="protein sequence ID" value="AGO83974.1"/>
    <property type="molecule type" value="Genomic_DNA"/>
</dbReference>
<keyword evidence="3" id="KW-1185">Reference proteome</keyword>
<sequence>MDRERKKRKENPTDAIADAPCDPRPLTLVDEYIDHARRCEVYRAQIPSHIVDAFSNILPLVDAPLAQQQQQQQEHRDVHRRSAVFYSDTAFRCRHRDTEVSAVPVPRAVAGAIDALAEHLGVPLNSVLVDCCIDGHDAISPQPIAGGTCVPQESVVLSVVGDGVAQRALPRYPNCPYIVTLGMGATRTVHLVDSGTGHVVLAHTVGHGEAVIAAGHTHEHYMCAMPMEPFVRQPHYRLVLCNRAADSPQE</sequence>
<feature type="region of interest" description="Disordered" evidence="1">
    <location>
        <begin position="1"/>
        <end position="20"/>
    </location>
</feature>
<evidence type="ECO:0000313" key="2">
    <source>
        <dbReference type="EMBL" id="AGO83974.1"/>
    </source>
</evidence>
<name>S4VU16_9VIRU</name>
<protein>
    <submittedName>
        <fullName evidence="2">Uncharacterized protein</fullName>
    </submittedName>
</protein>
<dbReference type="Proteomes" id="UP000204584">
    <property type="component" value="Segment"/>
</dbReference>
<dbReference type="Gene3D" id="2.60.120.590">
    <property type="entry name" value="Alpha-ketoglutarate-dependent dioxygenase AlkB-like"/>
    <property type="match status" value="1"/>
</dbReference>
<dbReference type="InterPro" id="IPR037151">
    <property type="entry name" value="AlkB-like_sf"/>
</dbReference>